<dbReference type="AlphaFoldDB" id="M9RE57"/>
<dbReference type="EMBL" id="CP003740">
    <property type="protein sequence ID" value="AGI68706.1"/>
    <property type="molecule type" value="Genomic_DNA"/>
</dbReference>
<sequence>MWTISARAFVDFWDSLPGWQWAARFARIRGVMPILEILYRGFLPIFPFIAKVVGRFRTARENVRNKHK</sequence>
<dbReference type="HOGENOM" id="CLU_2789827_0_0_5"/>
<proteinExistence type="predicted"/>
<dbReference type="Proteomes" id="UP000005307">
    <property type="component" value="Chromosome"/>
</dbReference>
<gene>
    <name evidence="1" type="ORF">OAN307_c31750</name>
</gene>
<evidence type="ECO:0000313" key="1">
    <source>
        <dbReference type="EMBL" id="AGI68706.1"/>
    </source>
</evidence>
<keyword evidence="2" id="KW-1185">Reference proteome</keyword>
<protein>
    <submittedName>
        <fullName evidence="1">Uncharacterized protein</fullName>
    </submittedName>
</protein>
<dbReference type="KEGG" id="oat:OAN307_c31750"/>
<name>M9RE57_9RHOB</name>
<reference evidence="1 2" key="1">
    <citation type="journal article" date="2013" name="PLoS ONE">
        <title>Poles Apart: Arctic and Antarctic Octadecabacter strains Share High Genome Plasticity and a New Type of Xanthorhodopsin.</title>
        <authorList>
            <person name="Vollmers J."/>
            <person name="Voget S."/>
            <person name="Dietrich S."/>
            <person name="Gollnow K."/>
            <person name="Smits M."/>
            <person name="Meyer K."/>
            <person name="Brinkhoff T."/>
            <person name="Simon M."/>
            <person name="Daniel R."/>
        </authorList>
    </citation>
    <scope>NUCLEOTIDE SEQUENCE [LARGE SCALE GENOMIC DNA]</scope>
    <source>
        <strain evidence="1 2">307</strain>
    </source>
</reference>
<evidence type="ECO:0000313" key="2">
    <source>
        <dbReference type="Proteomes" id="UP000005307"/>
    </source>
</evidence>
<dbReference type="eggNOG" id="COG3011">
    <property type="taxonomic scope" value="Bacteria"/>
</dbReference>
<accession>M9RE57</accession>
<organism evidence="1 2">
    <name type="scientific">Octadecabacter antarcticus 307</name>
    <dbReference type="NCBI Taxonomy" id="391626"/>
    <lineage>
        <taxon>Bacteria</taxon>
        <taxon>Pseudomonadati</taxon>
        <taxon>Pseudomonadota</taxon>
        <taxon>Alphaproteobacteria</taxon>
        <taxon>Rhodobacterales</taxon>
        <taxon>Roseobacteraceae</taxon>
        <taxon>Octadecabacter</taxon>
    </lineage>
</organism>